<keyword evidence="3" id="KW-1185">Reference proteome</keyword>
<feature type="transmembrane region" description="Helical" evidence="1">
    <location>
        <begin position="248"/>
        <end position="271"/>
    </location>
</feature>
<dbReference type="InterPro" id="IPR008526">
    <property type="entry name" value="YedI"/>
</dbReference>
<feature type="transmembrane region" description="Helical" evidence="1">
    <location>
        <begin position="151"/>
        <end position="177"/>
    </location>
</feature>
<reference evidence="2 3" key="1">
    <citation type="submission" date="2020-10" db="EMBL/GenBank/DDBJ databases">
        <title>Complete genome sequence of Corynebacterium massiliense DSM 45435, type strain of Corynebacterium massiliense.</title>
        <authorList>
            <person name="Busche T."/>
            <person name="Kalinowski J."/>
            <person name="Ruckert C."/>
        </authorList>
    </citation>
    <scope>NUCLEOTIDE SEQUENCE [LARGE SCALE GENOMIC DNA]</scope>
    <source>
        <strain evidence="2 3">DSM 45435</strain>
    </source>
</reference>
<dbReference type="PANTHER" id="PTHR30503">
    <property type="entry name" value="INNER MEMBRANE PROTEIN YEDI"/>
    <property type="match status" value="1"/>
</dbReference>
<dbReference type="PANTHER" id="PTHR30503:SF3">
    <property type="entry name" value="INNER MEMBRANE PROTEIN YEDI"/>
    <property type="match status" value="1"/>
</dbReference>
<dbReference type="Proteomes" id="UP001220064">
    <property type="component" value="Chromosome"/>
</dbReference>
<accession>A0ABY7U932</accession>
<organism evidence="2 3">
    <name type="scientific">Corynebacterium massiliense DSM 45435</name>
    <dbReference type="NCBI Taxonomy" id="1121364"/>
    <lineage>
        <taxon>Bacteria</taxon>
        <taxon>Bacillati</taxon>
        <taxon>Actinomycetota</taxon>
        <taxon>Actinomycetes</taxon>
        <taxon>Mycobacteriales</taxon>
        <taxon>Corynebacteriaceae</taxon>
        <taxon>Corynebacterium</taxon>
    </lineage>
</organism>
<proteinExistence type="predicted"/>
<feature type="transmembrane region" description="Helical" evidence="1">
    <location>
        <begin position="65"/>
        <end position="83"/>
    </location>
</feature>
<dbReference type="RefSeq" id="WP_022862554.1">
    <property type="nucleotide sequence ID" value="NZ_ATVG01000002.1"/>
</dbReference>
<keyword evidence="1" id="KW-0812">Transmembrane</keyword>
<dbReference type="PIRSF" id="PIRSF016660">
    <property type="entry name" value="YedI"/>
    <property type="match status" value="1"/>
</dbReference>
<sequence>MAGGLLALLDDVALIARSAAATSTKAAGVVIDDTAVTPQYLSGIKPSRELPAIWKITKGSLRNKLLIILPIALLLSWLAPWALTPILMVGGTYLTYEGAEKIWEKISGGADEEDEAAASEDEMVNSAIRTDLILSAEIMIISLSTIIDEPLWLRVSTLVLVGIIMTAGVYGAVALLVKMDDIGMGMLERSDGKSAVGRGLVKAMPVLLQIIGIVGTAAMLWVGGHIIVSGLAKFGIDQPEQFIASLGSSWFVETGCAMVAGLIVGAVVLAVTKLFSSGK</sequence>
<keyword evidence="1" id="KW-0472">Membrane</keyword>
<name>A0ABY7U932_9CORY</name>
<dbReference type="EMBL" id="CP063189">
    <property type="protein sequence ID" value="WCZ32248.1"/>
    <property type="molecule type" value="Genomic_DNA"/>
</dbReference>
<evidence type="ECO:0000313" key="3">
    <source>
        <dbReference type="Proteomes" id="UP001220064"/>
    </source>
</evidence>
<dbReference type="Pfam" id="PF05661">
    <property type="entry name" value="DUF808"/>
    <property type="match status" value="1"/>
</dbReference>
<evidence type="ECO:0000256" key="1">
    <source>
        <dbReference type="SAM" id="Phobius"/>
    </source>
</evidence>
<gene>
    <name evidence="2" type="primary">yedI</name>
    <name evidence="2" type="ORF">CMASS_03985</name>
</gene>
<keyword evidence="1" id="KW-1133">Transmembrane helix</keyword>
<protein>
    <submittedName>
        <fullName evidence="2">Inner membrane protein YedI</fullName>
    </submittedName>
</protein>
<feature type="transmembrane region" description="Helical" evidence="1">
    <location>
        <begin position="206"/>
        <end position="228"/>
    </location>
</feature>
<evidence type="ECO:0000313" key="2">
    <source>
        <dbReference type="EMBL" id="WCZ32248.1"/>
    </source>
</evidence>